<protein>
    <recommendedName>
        <fullName evidence="5">tRNA wybutosine-synthesizing protein 4</fullName>
        <ecNumber evidence="4">2.1.1.290</ecNumber>
        <ecNumber evidence="3">2.3.1.231</ecNumber>
    </recommendedName>
    <alternativeName>
        <fullName evidence="12">Leucine carboxyl methyltransferase 2</fullName>
    </alternativeName>
    <alternativeName>
        <fullName evidence="13">tRNA(Phe) (7-(3-amino-3-(methoxycarbonyl)propyl)wyosine(37)-N)-methoxycarbonyltransferase</fullName>
    </alternativeName>
    <alternativeName>
        <fullName evidence="11">tRNA(Phe) (7-(3-amino-3-carboxypropyl)wyosine(37)-O)-methyltransferase</fullName>
    </alternativeName>
</protein>
<proteinExistence type="inferred from homology"/>
<sequence length="310" mass="35981">MAENVNIFEKVNKDFFNLEVYPKRKPAILRGLDIGVCKSKWTEDYLCEKVGSQEVKVHVSPTAKMDFVNKNYAYRTLPFDKFVRRASECTHDEFFFEPDEKYYFRALGNDPRKEPTDIAKQFPALAPDVIIPQYFKDNTFFSSVLRLGSAGVQLWTHYDIMDNLLIQISGHKRVVLFSPSDATYLYLTGDKSAVLDIDNPDLVRYPAFRHARPMECHLKPGDVLFIPALWFHNVQSLDFSVAVNVFFRHLEASCYDNKDPYGNKDPQAAARALQILNRALKCLEELPEEYRDFYGRRMINEIETKTFLNS</sequence>
<dbReference type="GO" id="GO:0031591">
    <property type="term" value="P:wybutosine biosynthetic process"/>
    <property type="evidence" value="ECO:0007669"/>
    <property type="project" value="TreeGrafter"/>
</dbReference>
<evidence type="ECO:0000256" key="9">
    <source>
        <dbReference type="ARBA" id="ARBA00022694"/>
    </source>
</evidence>
<keyword evidence="6" id="KW-0489">Methyltransferase</keyword>
<comment type="similarity">
    <text evidence="2">Belongs to the methyltransferase superfamily. LCMT family.</text>
</comment>
<dbReference type="GO" id="GO:0032259">
    <property type="term" value="P:methylation"/>
    <property type="evidence" value="ECO:0007669"/>
    <property type="project" value="UniProtKB-KW"/>
</dbReference>
<keyword evidence="9" id="KW-0819">tRNA processing</keyword>
<dbReference type="EC" id="2.1.1.290" evidence="4"/>
<evidence type="ECO:0000256" key="3">
    <source>
        <dbReference type="ARBA" id="ARBA00012155"/>
    </source>
</evidence>
<keyword evidence="17" id="KW-1185">Reference proteome</keyword>
<organism evidence="16 17">
    <name type="scientific">Patiria miniata</name>
    <name type="common">Bat star</name>
    <name type="synonym">Asterina miniata</name>
    <dbReference type="NCBI Taxonomy" id="46514"/>
    <lineage>
        <taxon>Eukaryota</taxon>
        <taxon>Metazoa</taxon>
        <taxon>Echinodermata</taxon>
        <taxon>Eleutherozoa</taxon>
        <taxon>Asterozoa</taxon>
        <taxon>Asteroidea</taxon>
        <taxon>Valvatacea</taxon>
        <taxon>Valvatida</taxon>
        <taxon>Asterinidae</taxon>
        <taxon>Patiria</taxon>
    </lineage>
</organism>
<dbReference type="PANTHER" id="PTHR12461:SF104">
    <property type="entry name" value="TRNA WYBUTOSINE-SYNTHESIZING PROTEIN 5"/>
    <property type="match status" value="1"/>
</dbReference>
<evidence type="ECO:0000256" key="14">
    <source>
        <dbReference type="ARBA" id="ARBA00049250"/>
    </source>
</evidence>
<comment type="function">
    <text evidence="10">Probable S-adenosyl-L-methionine-dependent methyltransferase that acts as a component of the wybutosine biosynthesis pathway. Wybutosine is a hyper modified guanosine with a tricyclic base found at the 3'-position adjacent to the anticodon of eukaryotic phenylalanine tRNA. May methylate the carboxyl group of leucine residues to form alpha-leucine ester residues.</text>
</comment>
<reference evidence="16" key="1">
    <citation type="submission" date="2022-11" db="UniProtKB">
        <authorList>
            <consortium name="EnsemblMetazoa"/>
        </authorList>
    </citation>
    <scope>IDENTIFICATION</scope>
</reference>
<evidence type="ECO:0000256" key="11">
    <source>
        <dbReference type="ARBA" id="ARBA00029750"/>
    </source>
</evidence>
<dbReference type="SUPFAM" id="SSF51197">
    <property type="entry name" value="Clavaminate synthase-like"/>
    <property type="match status" value="1"/>
</dbReference>
<evidence type="ECO:0000313" key="16">
    <source>
        <dbReference type="EnsemblMetazoa" id="XP_038049087.1"/>
    </source>
</evidence>
<dbReference type="Gene3D" id="2.60.120.650">
    <property type="entry name" value="Cupin"/>
    <property type="match status" value="1"/>
</dbReference>
<dbReference type="InterPro" id="IPR003347">
    <property type="entry name" value="JmjC_dom"/>
</dbReference>
<evidence type="ECO:0000256" key="2">
    <source>
        <dbReference type="ARBA" id="ARBA00010703"/>
    </source>
</evidence>
<feature type="domain" description="JmjC" evidence="15">
    <location>
        <begin position="111"/>
        <end position="264"/>
    </location>
</feature>
<dbReference type="RefSeq" id="XP_038049087.1">
    <property type="nucleotide sequence ID" value="XM_038193159.1"/>
</dbReference>
<dbReference type="CTD" id="129450"/>
<dbReference type="GO" id="GO:0000049">
    <property type="term" value="F:tRNA binding"/>
    <property type="evidence" value="ECO:0007669"/>
    <property type="project" value="TreeGrafter"/>
</dbReference>
<evidence type="ECO:0000256" key="6">
    <source>
        <dbReference type="ARBA" id="ARBA00022603"/>
    </source>
</evidence>
<evidence type="ECO:0000259" key="15">
    <source>
        <dbReference type="PROSITE" id="PS51184"/>
    </source>
</evidence>
<comment type="catalytic activity">
    <reaction evidence="1">
        <text>7-[(3S)-3-amino-3-carboxypropyl]wyosine(37) in tRNA(Phe) + S-adenosyl-L-methionine = 7-[(3S)-(3-amino-3-methoxycarbonyl)propyl]wyosine(37) in tRNA(Phe) + S-adenosyl-L-homocysteine</text>
        <dbReference type="Rhea" id="RHEA:36903"/>
        <dbReference type="Rhea" id="RHEA-COMP:10379"/>
        <dbReference type="Rhea" id="RHEA-COMP:11844"/>
        <dbReference type="ChEBI" id="CHEBI:57856"/>
        <dbReference type="ChEBI" id="CHEBI:59789"/>
        <dbReference type="ChEBI" id="CHEBI:73543"/>
        <dbReference type="ChEBI" id="CHEBI:74275"/>
        <dbReference type="EC" id="2.1.1.290"/>
    </reaction>
</comment>
<dbReference type="OrthoDB" id="263283at2759"/>
<evidence type="ECO:0000256" key="5">
    <source>
        <dbReference type="ARBA" id="ARBA00018045"/>
    </source>
</evidence>
<accession>A0A913ZBC8</accession>
<evidence type="ECO:0000256" key="13">
    <source>
        <dbReference type="ARBA" id="ARBA00030847"/>
    </source>
</evidence>
<evidence type="ECO:0000313" key="17">
    <source>
        <dbReference type="Proteomes" id="UP000887568"/>
    </source>
</evidence>
<evidence type="ECO:0000256" key="8">
    <source>
        <dbReference type="ARBA" id="ARBA00022691"/>
    </source>
</evidence>
<dbReference type="FunFam" id="2.60.120.650:FF:000043">
    <property type="entry name" value="tRNA wybutosine-synthesizing protein 4"/>
    <property type="match status" value="1"/>
</dbReference>
<evidence type="ECO:0000256" key="7">
    <source>
        <dbReference type="ARBA" id="ARBA00022679"/>
    </source>
</evidence>
<evidence type="ECO:0000256" key="1">
    <source>
        <dbReference type="ARBA" id="ARBA00001806"/>
    </source>
</evidence>
<evidence type="ECO:0000256" key="12">
    <source>
        <dbReference type="ARBA" id="ARBA00030231"/>
    </source>
</evidence>
<dbReference type="PROSITE" id="PS51184">
    <property type="entry name" value="JMJC"/>
    <property type="match status" value="1"/>
</dbReference>
<keyword evidence="8" id="KW-0949">S-adenosyl-L-methionine</keyword>
<evidence type="ECO:0000256" key="10">
    <source>
        <dbReference type="ARBA" id="ARBA00025588"/>
    </source>
</evidence>
<dbReference type="PANTHER" id="PTHR12461">
    <property type="entry name" value="HYPOXIA-INDUCIBLE FACTOR 1 ALPHA INHIBITOR-RELATED"/>
    <property type="match status" value="1"/>
</dbReference>
<keyword evidence="7" id="KW-0808">Transferase</keyword>
<dbReference type="Gene3D" id="6.10.140.1470">
    <property type="match status" value="1"/>
</dbReference>
<dbReference type="Proteomes" id="UP000887568">
    <property type="component" value="Unplaced"/>
</dbReference>
<comment type="catalytic activity">
    <reaction evidence="14">
        <text>7-[(3S)-(3-amino-3-methoxycarbonyl)propyl]wyosine(37) in tRNA(Phe) + S-adenosyl-L-methionine + CO2 = wybutosine(37) in tRNA(Phe) + S-adenosyl-L-homocysteine + 2 H(+)</text>
        <dbReference type="Rhea" id="RHEA:37119"/>
        <dbReference type="Rhea" id="RHEA-COMP:11844"/>
        <dbReference type="Rhea" id="RHEA-COMP:11847"/>
        <dbReference type="ChEBI" id="CHEBI:15378"/>
        <dbReference type="ChEBI" id="CHEBI:16526"/>
        <dbReference type="ChEBI" id="CHEBI:57856"/>
        <dbReference type="ChEBI" id="CHEBI:59789"/>
        <dbReference type="ChEBI" id="CHEBI:73544"/>
        <dbReference type="ChEBI" id="CHEBI:74275"/>
        <dbReference type="EC" id="2.3.1.231"/>
    </reaction>
</comment>
<dbReference type="EnsemblMetazoa" id="XM_038193159.1">
    <property type="protein sequence ID" value="XP_038049087.1"/>
    <property type="gene ID" value="LOC119722807"/>
</dbReference>
<dbReference type="InterPro" id="IPR041667">
    <property type="entry name" value="Cupin_8"/>
</dbReference>
<dbReference type="Pfam" id="PF13621">
    <property type="entry name" value="Cupin_8"/>
    <property type="match status" value="1"/>
</dbReference>
<name>A0A913ZBC8_PATMI</name>
<dbReference type="SMART" id="SM00558">
    <property type="entry name" value="JmjC"/>
    <property type="match status" value="1"/>
</dbReference>
<evidence type="ECO:0000256" key="4">
    <source>
        <dbReference type="ARBA" id="ARBA00012779"/>
    </source>
</evidence>
<dbReference type="EC" id="2.3.1.231" evidence="3"/>
<dbReference type="AlphaFoldDB" id="A0A913ZBC8"/>
<dbReference type="OMA" id="LYDDRPV"/>
<dbReference type="GeneID" id="119722807"/>
<dbReference type="GO" id="GO:0008168">
    <property type="term" value="F:methyltransferase activity"/>
    <property type="evidence" value="ECO:0007669"/>
    <property type="project" value="UniProtKB-KW"/>
</dbReference>